<evidence type="ECO:0000313" key="3">
    <source>
        <dbReference type="Proteomes" id="UP000792457"/>
    </source>
</evidence>
<dbReference type="AlphaFoldDB" id="A0A8K0NWK2"/>
<dbReference type="PRINTS" id="PR00633">
    <property type="entry name" value="RCCNDNSATION"/>
</dbReference>
<accession>A0A8K0NWK2</accession>
<dbReference type="Proteomes" id="UP000792457">
    <property type="component" value="Unassembled WGS sequence"/>
</dbReference>
<dbReference type="GO" id="GO:0031267">
    <property type="term" value="F:small GTPase binding"/>
    <property type="evidence" value="ECO:0007669"/>
    <property type="project" value="TreeGrafter"/>
</dbReference>
<dbReference type="InterPro" id="IPR000408">
    <property type="entry name" value="Reg_chr_condens"/>
</dbReference>
<dbReference type="PROSITE" id="PS00626">
    <property type="entry name" value="RCC1_2"/>
    <property type="match status" value="1"/>
</dbReference>
<keyword evidence="3" id="KW-1185">Reference proteome</keyword>
<evidence type="ECO:0000256" key="1">
    <source>
        <dbReference type="PROSITE-ProRule" id="PRU00235"/>
    </source>
</evidence>
<dbReference type="PROSITE" id="PS50012">
    <property type="entry name" value="RCC1_3"/>
    <property type="match status" value="3"/>
</dbReference>
<proteinExistence type="predicted"/>
<dbReference type="Gene3D" id="2.130.10.30">
    <property type="entry name" value="Regulator of chromosome condensation 1/beta-lactamase-inhibitor protein II"/>
    <property type="match status" value="1"/>
</dbReference>
<dbReference type="Pfam" id="PF00415">
    <property type="entry name" value="RCC1"/>
    <property type="match status" value="3"/>
</dbReference>
<sequence length="256" mass="27654">MEHNGTLLICGSTNWDLIGRREPPKNAKGSTGRSLWVPHRFGPLVDVKIRFVATGNTCAHNVAVTEDGKLLTWGTLFLHTSFSVLILKGKNDKGQLGHGDTVRRDTPEEVAALKDEVIVGAACGRNHTLLLTDQGTVYSCGDNKMGQCGVGNQHPTITTPTQLSYKGPPIVKVDCGGEFSMILDCKGSLFSFGCPEYGQLGHNTDGKYFVTSNKLAFACITVPKRIVFFIEKGRDGHVIPVEGVEVRDVACGTNHT</sequence>
<feature type="repeat" description="RCC1" evidence="1">
    <location>
        <begin position="187"/>
        <end position="256"/>
    </location>
</feature>
<protein>
    <submittedName>
        <fullName evidence="2">Uncharacterized protein</fullName>
    </submittedName>
</protein>
<feature type="repeat" description="RCC1" evidence="1">
    <location>
        <begin position="135"/>
        <end position="186"/>
    </location>
</feature>
<dbReference type="InterPro" id="IPR028641">
    <property type="entry name" value="RCC2"/>
</dbReference>
<dbReference type="PANTHER" id="PTHR46207:SF1">
    <property type="entry name" value="PROTEIN RCC2"/>
    <property type="match status" value="1"/>
</dbReference>
<evidence type="ECO:0000313" key="2">
    <source>
        <dbReference type="EMBL" id="KAG8227165.1"/>
    </source>
</evidence>
<dbReference type="OrthoDB" id="297375at2759"/>
<dbReference type="SUPFAM" id="SSF50985">
    <property type="entry name" value="RCC1/BLIP-II"/>
    <property type="match status" value="1"/>
</dbReference>
<dbReference type="InterPro" id="IPR009091">
    <property type="entry name" value="RCC1/BLIP-II"/>
</dbReference>
<gene>
    <name evidence="2" type="ORF">J437_LFUL001709</name>
</gene>
<organism evidence="2 3">
    <name type="scientific">Ladona fulva</name>
    <name type="common">Scarce chaser dragonfly</name>
    <name type="synonym">Libellula fulva</name>
    <dbReference type="NCBI Taxonomy" id="123851"/>
    <lineage>
        <taxon>Eukaryota</taxon>
        <taxon>Metazoa</taxon>
        <taxon>Ecdysozoa</taxon>
        <taxon>Arthropoda</taxon>
        <taxon>Hexapoda</taxon>
        <taxon>Insecta</taxon>
        <taxon>Pterygota</taxon>
        <taxon>Palaeoptera</taxon>
        <taxon>Odonata</taxon>
        <taxon>Epiprocta</taxon>
        <taxon>Anisoptera</taxon>
        <taxon>Libelluloidea</taxon>
        <taxon>Libellulidae</taxon>
        <taxon>Ladona</taxon>
    </lineage>
</organism>
<name>A0A8K0NWK2_LADFU</name>
<feature type="repeat" description="RCC1" evidence="1">
    <location>
        <begin position="83"/>
        <end position="134"/>
    </location>
</feature>
<dbReference type="GO" id="GO:0016020">
    <property type="term" value="C:membrane"/>
    <property type="evidence" value="ECO:0007669"/>
    <property type="project" value="TreeGrafter"/>
</dbReference>
<reference evidence="2" key="2">
    <citation type="submission" date="2017-10" db="EMBL/GenBank/DDBJ databases">
        <title>Ladona fulva Genome sequencing and assembly.</title>
        <authorList>
            <person name="Murali S."/>
            <person name="Richards S."/>
            <person name="Bandaranaike D."/>
            <person name="Bellair M."/>
            <person name="Blankenburg K."/>
            <person name="Chao H."/>
            <person name="Dinh H."/>
            <person name="Doddapaneni H."/>
            <person name="Dugan-Rocha S."/>
            <person name="Elkadiri S."/>
            <person name="Gnanaolivu R."/>
            <person name="Hernandez B."/>
            <person name="Skinner E."/>
            <person name="Javaid M."/>
            <person name="Lee S."/>
            <person name="Li M."/>
            <person name="Ming W."/>
            <person name="Munidasa M."/>
            <person name="Muniz J."/>
            <person name="Nguyen L."/>
            <person name="Hughes D."/>
            <person name="Osuji N."/>
            <person name="Pu L.-L."/>
            <person name="Puazo M."/>
            <person name="Qu C."/>
            <person name="Quiroz J."/>
            <person name="Raj R."/>
            <person name="Weissenberger G."/>
            <person name="Xin Y."/>
            <person name="Zou X."/>
            <person name="Han Y."/>
            <person name="Worley K."/>
            <person name="Muzny D."/>
            <person name="Gibbs R."/>
        </authorList>
    </citation>
    <scope>NUCLEOTIDE SEQUENCE</scope>
    <source>
        <strain evidence="2">Sampled in the wild</strain>
    </source>
</reference>
<feature type="non-terminal residue" evidence="2">
    <location>
        <position position="256"/>
    </location>
</feature>
<reference evidence="2" key="1">
    <citation type="submission" date="2013-04" db="EMBL/GenBank/DDBJ databases">
        <authorList>
            <person name="Qu J."/>
            <person name="Murali S.C."/>
            <person name="Bandaranaike D."/>
            <person name="Bellair M."/>
            <person name="Blankenburg K."/>
            <person name="Chao H."/>
            <person name="Dinh H."/>
            <person name="Doddapaneni H."/>
            <person name="Downs B."/>
            <person name="Dugan-Rocha S."/>
            <person name="Elkadiri S."/>
            <person name="Gnanaolivu R.D."/>
            <person name="Hernandez B."/>
            <person name="Javaid M."/>
            <person name="Jayaseelan J.C."/>
            <person name="Lee S."/>
            <person name="Li M."/>
            <person name="Ming W."/>
            <person name="Munidasa M."/>
            <person name="Muniz J."/>
            <person name="Nguyen L."/>
            <person name="Ongeri F."/>
            <person name="Osuji N."/>
            <person name="Pu L.-L."/>
            <person name="Puazo M."/>
            <person name="Qu C."/>
            <person name="Quiroz J."/>
            <person name="Raj R."/>
            <person name="Weissenberger G."/>
            <person name="Xin Y."/>
            <person name="Zou X."/>
            <person name="Han Y."/>
            <person name="Richards S."/>
            <person name="Worley K."/>
            <person name="Muzny D."/>
            <person name="Gibbs R."/>
        </authorList>
    </citation>
    <scope>NUCLEOTIDE SEQUENCE</scope>
    <source>
        <strain evidence="2">Sampled in the wild</strain>
    </source>
</reference>
<dbReference type="EMBL" id="KZ308312">
    <property type="protein sequence ID" value="KAG8227165.1"/>
    <property type="molecule type" value="Genomic_DNA"/>
</dbReference>
<comment type="caution">
    <text evidence="2">The sequence shown here is derived from an EMBL/GenBank/DDBJ whole genome shotgun (WGS) entry which is preliminary data.</text>
</comment>
<dbReference type="PANTHER" id="PTHR46207">
    <property type="entry name" value="PROTEIN RCC2"/>
    <property type="match status" value="1"/>
</dbReference>